<feature type="transmembrane region" description="Helical" evidence="1">
    <location>
        <begin position="12"/>
        <end position="29"/>
    </location>
</feature>
<name>A0A8S5LKQ1_9CAUD</name>
<proteinExistence type="predicted"/>
<evidence type="ECO:0000256" key="1">
    <source>
        <dbReference type="SAM" id="Phobius"/>
    </source>
</evidence>
<organism evidence="2">
    <name type="scientific">Siphoviridae sp. ctcPV5</name>
    <dbReference type="NCBI Taxonomy" id="2827582"/>
    <lineage>
        <taxon>Viruses</taxon>
        <taxon>Duplodnaviria</taxon>
        <taxon>Heunggongvirae</taxon>
        <taxon>Uroviricota</taxon>
        <taxon>Caudoviricetes</taxon>
    </lineage>
</organism>
<keyword evidence="1" id="KW-1133">Transmembrane helix</keyword>
<keyword evidence="1" id="KW-0812">Transmembrane</keyword>
<reference evidence="2" key="1">
    <citation type="journal article" date="2021" name="Proc. Natl. Acad. Sci. U.S.A.">
        <title>A Catalog of Tens of Thousands of Viruses from Human Metagenomes Reveals Hidden Associations with Chronic Diseases.</title>
        <authorList>
            <person name="Tisza M.J."/>
            <person name="Buck C.B."/>
        </authorList>
    </citation>
    <scope>NUCLEOTIDE SEQUENCE</scope>
    <source>
        <strain evidence="2">CtcPV5</strain>
    </source>
</reference>
<keyword evidence="1" id="KW-0472">Membrane</keyword>
<protein>
    <submittedName>
        <fullName evidence="2">Uncharacterized protein</fullName>
    </submittedName>
</protein>
<sequence length="65" mass="7383">MKKMHASINTSLAIVPIFAILTMMTLFGFDLVFGLYMYLFLSIFPLAISFIVWITIKTLGGYKND</sequence>
<dbReference type="EMBL" id="BK015867">
    <property type="protein sequence ID" value="DAD70542.1"/>
    <property type="molecule type" value="Genomic_DNA"/>
</dbReference>
<evidence type="ECO:0000313" key="2">
    <source>
        <dbReference type="EMBL" id="DAD70542.1"/>
    </source>
</evidence>
<accession>A0A8S5LKQ1</accession>
<feature type="transmembrane region" description="Helical" evidence="1">
    <location>
        <begin position="35"/>
        <end position="56"/>
    </location>
</feature>